<sequence>MFFNRVITLTVPSSDVVNYSEIYQVAPQYVNQALTLAKYFQGAIDGSTLRFDFEKALQIANDIPQAAVVNTLNQTVQQGTVQVSVMIDKIVDIMKNVLSIVIDNKKFWDQVTAAITNTFTNLNSQESERWIFYYKEDAHKTSYYYNILFAIQDEETGGVMATLPIAFDISVDIEKEKVLFVTIKDTENYAVTVKAINVVQALQSSRDSKVVDAFKSPRHLPRKRHKICSNS</sequence>
<accession>Q93M48</accession>
<dbReference type="SUPFAM" id="SSF55676">
    <property type="entry name" value="CytB endotoxin-like"/>
    <property type="match status" value="1"/>
</dbReference>
<evidence type="ECO:0000256" key="1">
    <source>
        <dbReference type="ARBA" id="ARBA00009676"/>
    </source>
</evidence>
<evidence type="ECO:0000256" key="3">
    <source>
        <dbReference type="ARBA" id="ARBA00022969"/>
    </source>
</evidence>
<dbReference type="Pfam" id="PF01338">
    <property type="entry name" value="Bac_thur_toxin"/>
    <property type="match status" value="1"/>
</dbReference>
<evidence type="ECO:0000256" key="2">
    <source>
        <dbReference type="ARBA" id="ARBA00022656"/>
    </source>
</evidence>
<dbReference type="EMBL" id="AY030096">
    <property type="protein sequence ID" value="AAK50455.1"/>
    <property type="molecule type" value="Genomic_DNA"/>
</dbReference>
<organism evidence="5">
    <name type="scientific">Bacillus thuringiensis</name>
    <dbReference type="NCBI Taxonomy" id="1428"/>
    <lineage>
        <taxon>Bacteria</taxon>
        <taxon>Bacillati</taxon>
        <taxon>Bacillota</taxon>
        <taxon>Bacilli</taxon>
        <taxon>Bacillales</taxon>
        <taxon>Bacillaceae</taxon>
        <taxon>Bacillus</taxon>
        <taxon>Bacillus cereus group</taxon>
    </lineage>
</organism>
<keyword evidence="2" id="KW-0800">Toxin</keyword>
<dbReference type="InterPro" id="IPR001615">
    <property type="entry name" value="Endotoxin_CytB"/>
</dbReference>
<keyword evidence="3" id="KW-0749">Sporulation</keyword>
<protein>
    <submittedName>
        <fullName evidence="5">Insecticidal crystal protein CryET29</fullName>
    </submittedName>
</protein>
<comment type="similarity">
    <text evidence="1">Belongs to the cyt1/cyt2 endotoxin family.</text>
</comment>
<dbReference type="InterPro" id="IPR035918">
    <property type="entry name" value="CytB_endotoxin-like_sf"/>
</dbReference>
<reference evidence="5" key="1">
    <citation type="submission" date="2001-04" db="EMBL/GenBank/DDBJ databases">
        <authorList>
            <person name="Baum J.A."/>
        </authorList>
    </citation>
    <scope>NUCLEOTIDE SEQUENCE</scope>
</reference>
<dbReference type="GO" id="GO:0030435">
    <property type="term" value="P:sporulation resulting in formation of a cellular spore"/>
    <property type="evidence" value="ECO:0007669"/>
    <property type="project" value="UniProtKB-KW"/>
</dbReference>
<dbReference type="GO" id="GO:0005576">
    <property type="term" value="C:extracellular region"/>
    <property type="evidence" value="ECO:0007669"/>
    <property type="project" value="InterPro"/>
</dbReference>
<evidence type="ECO:0000256" key="4">
    <source>
        <dbReference type="ARBA" id="ARBA00023026"/>
    </source>
</evidence>
<evidence type="ECO:0000313" key="5">
    <source>
        <dbReference type="EMBL" id="AAK50455.1"/>
    </source>
</evidence>
<name>Q93M48_BACTU</name>
<dbReference type="Gene3D" id="3.40.198.10">
    <property type="entry name" value="Delta-endotoxin CytB-like"/>
    <property type="match status" value="1"/>
</dbReference>
<dbReference type="SMR" id="Q93M48"/>
<keyword evidence="4" id="KW-0843">Virulence</keyword>
<dbReference type="AlphaFoldDB" id="Q93M48"/>
<dbReference type="GO" id="GO:0090729">
    <property type="term" value="F:toxin activity"/>
    <property type="evidence" value="ECO:0007669"/>
    <property type="project" value="UniProtKB-KW"/>
</dbReference>
<reference evidence="5" key="2">
    <citation type="submission" date="2001-05" db="EMBL/GenBank/DDBJ databases">
        <title>Bacilus thuringiensis CryET29 compositions toxic to coleopteran insects and Ctenocephalides spp.</title>
        <authorList>
            <person name="Rupar M.J."/>
            <person name="Donovan W.P."/>
            <person name="Tan Y."/>
            <person name="Slaney A.C."/>
        </authorList>
    </citation>
    <scope>NUCLEOTIDE SEQUENCE</scope>
</reference>
<proteinExistence type="inferred from homology"/>